<dbReference type="Proteomes" id="UP000596661">
    <property type="component" value="Chromosome 5"/>
</dbReference>
<protein>
    <submittedName>
        <fullName evidence="1">Uncharacterized protein</fullName>
    </submittedName>
</protein>
<name>A0A803PN29_CANSA</name>
<accession>A0A803PN29</accession>
<dbReference type="EnsemblPlants" id="evm.model.05.1833">
    <property type="protein sequence ID" value="cds.evm.model.05.1833"/>
    <property type="gene ID" value="evm.TU.05.1833"/>
</dbReference>
<dbReference type="AlphaFoldDB" id="A0A803PN29"/>
<evidence type="ECO:0000313" key="2">
    <source>
        <dbReference type="Proteomes" id="UP000596661"/>
    </source>
</evidence>
<evidence type="ECO:0000313" key="1">
    <source>
        <dbReference type="EnsemblPlants" id="cds.evm.model.05.1833"/>
    </source>
</evidence>
<dbReference type="InterPro" id="IPR043502">
    <property type="entry name" value="DNA/RNA_pol_sf"/>
</dbReference>
<dbReference type="PANTHER" id="PTHR11439:SF470">
    <property type="entry name" value="CYSTEINE-RICH RLK (RECEPTOR-LIKE PROTEIN KINASE) 8"/>
    <property type="match status" value="1"/>
</dbReference>
<proteinExistence type="predicted"/>
<dbReference type="PANTHER" id="PTHR11439">
    <property type="entry name" value="GAG-POL-RELATED RETROTRANSPOSON"/>
    <property type="match status" value="1"/>
</dbReference>
<dbReference type="CDD" id="cd09272">
    <property type="entry name" value="RNase_HI_RT_Ty1"/>
    <property type="match status" value="1"/>
</dbReference>
<reference evidence="1" key="2">
    <citation type="submission" date="2021-03" db="UniProtKB">
        <authorList>
            <consortium name="EnsemblPlants"/>
        </authorList>
    </citation>
    <scope>IDENTIFICATION</scope>
</reference>
<dbReference type="Gramene" id="evm.model.05.1833">
    <property type="protein sequence ID" value="cds.evm.model.05.1833"/>
    <property type="gene ID" value="evm.TU.05.1833"/>
</dbReference>
<reference evidence="1" key="1">
    <citation type="submission" date="2018-11" db="EMBL/GenBank/DDBJ databases">
        <authorList>
            <person name="Grassa J C."/>
        </authorList>
    </citation>
    <scope>NUCLEOTIDE SEQUENCE [LARGE SCALE GENOMIC DNA]</scope>
</reference>
<dbReference type="EMBL" id="UZAU01000547">
    <property type="status" value="NOT_ANNOTATED_CDS"/>
    <property type="molecule type" value="Genomic_DNA"/>
</dbReference>
<dbReference type="SUPFAM" id="SSF56672">
    <property type="entry name" value="DNA/RNA polymerases"/>
    <property type="match status" value="1"/>
</dbReference>
<keyword evidence="2" id="KW-1185">Reference proteome</keyword>
<organism evidence="1 2">
    <name type="scientific">Cannabis sativa</name>
    <name type="common">Hemp</name>
    <name type="synonym">Marijuana</name>
    <dbReference type="NCBI Taxonomy" id="3483"/>
    <lineage>
        <taxon>Eukaryota</taxon>
        <taxon>Viridiplantae</taxon>
        <taxon>Streptophyta</taxon>
        <taxon>Embryophyta</taxon>
        <taxon>Tracheophyta</taxon>
        <taxon>Spermatophyta</taxon>
        <taxon>Magnoliopsida</taxon>
        <taxon>eudicotyledons</taxon>
        <taxon>Gunneridae</taxon>
        <taxon>Pentapetalae</taxon>
        <taxon>rosids</taxon>
        <taxon>fabids</taxon>
        <taxon>Rosales</taxon>
        <taxon>Cannabaceae</taxon>
        <taxon>Cannabis</taxon>
    </lineage>
</organism>
<sequence length="313" mass="35301">MASTDLPPRSDLPIRVPHVPPTDRLAYDEVRSPFYLSNVDHPGSALATPPNDSFYSSWVRCNQMVMSWILHSVSLEIKSSIMYLDSASEMWIVLNNRFNQGNGPRIFELNEIGKQLQNPTQYRSLIGKLIYLTITRPGISFVVNKLSQYLYTPQEPHLHAANKILQYLKGTPGQGLFFHAFALASLHLQAFAVDDLGACPDTQRSCYCIFLGNSLISWKSKKQHNVSRSSAEGEYRALANATCELTWLHSIMHDSTSASNSLQHYFVTTLQLFTSLKIQEACCRHRSGHGCCRRQSLGHRRSTWRRDGGRVGA</sequence>